<gene>
    <name evidence="2" type="ORF">Tci_061663</name>
</gene>
<evidence type="ECO:0000313" key="2">
    <source>
        <dbReference type="EMBL" id="GEU89685.1"/>
    </source>
</evidence>
<proteinExistence type="predicted"/>
<feature type="compositionally biased region" description="Acidic residues" evidence="1">
    <location>
        <begin position="87"/>
        <end position="109"/>
    </location>
</feature>
<protein>
    <submittedName>
        <fullName evidence="2">Uncharacterized protein</fullName>
    </submittedName>
</protein>
<organism evidence="2">
    <name type="scientific">Tanacetum cinerariifolium</name>
    <name type="common">Dalmatian daisy</name>
    <name type="synonym">Chrysanthemum cinerariifolium</name>
    <dbReference type="NCBI Taxonomy" id="118510"/>
    <lineage>
        <taxon>Eukaryota</taxon>
        <taxon>Viridiplantae</taxon>
        <taxon>Streptophyta</taxon>
        <taxon>Embryophyta</taxon>
        <taxon>Tracheophyta</taxon>
        <taxon>Spermatophyta</taxon>
        <taxon>Magnoliopsida</taxon>
        <taxon>eudicotyledons</taxon>
        <taxon>Gunneridae</taxon>
        <taxon>Pentapetalae</taxon>
        <taxon>asterids</taxon>
        <taxon>campanulids</taxon>
        <taxon>Asterales</taxon>
        <taxon>Asteraceae</taxon>
        <taxon>Asteroideae</taxon>
        <taxon>Anthemideae</taxon>
        <taxon>Anthemidinae</taxon>
        <taxon>Tanacetum</taxon>
    </lineage>
</organism>
<name>A0A6L2NYD5_TANCI</name>
<evidence type="ECO:0000256" key="1">
    <source>
        <dbReference type="SAM" id="MobiDB-lite"/>
    </source>
</evidence>
<dbReference type="AlphaFoldDB" id="A0A6L2NYD5"/>
<feature type="region of interest" description="Disordered" evidence="1">
    <location>
        <begin position="80"/>
        <end position="109"/>
    </location>
</feature>
<reference evidence="2" key="1">
    <citation type="journal article" date="2019" name="Sci. Rep.">
        <title>Draft genome of Tanacetum cinerariifolium, the natural source of mosquito coil.</title>
        <authorList>
            <person name="Yamashiro T."/>
            <person name="Shiraishi A."/>
            <person name="Satake H."/>
            <person name="Nakayama K."/>
        </authorList>
    </citation>
    <scope>NUCLEOTIDE SEQUENCE</scope>
</reference>
<sequence>MGTPLKFTLGRSFCNESYKMDGHDTTLLARAAYGSGSARYWATKREVKSNLRRELQEPLSQRKLPHQALVPEYDATMSEMNATGEESLGEEEMVVPAEADDQEGSELAK</sequence>
<dbReference type="EMBL" id="BKCJ010010015">
    <property type="protein sequence ID" value="GEU89685.1"/>
    <property type="molecule type" value="Genomic_DNA"/>
</dbReference>
<comment type="caution">
    <text evidence="2">The sequence shown here is derived from an EMBL/GenBank/DDBJ whole genome shotgun (WGS) entry which is preliminary data.</text>
</comment>
<accession>A0A6L2NYD5</accession>